<dbReference type="InterPro" id="IPR011650">
    <property type="entry name" value="Peptidase_M20_dimer"/>
</dbReference>
<dbReference type="PANTHER" id="PTHR11014">
    <property type="entry name" value="PEPTIDASE M20 FAMILY MEMBER"/>
    <property type="match status" value="1"/>
</dbReference>
<feature type="domain" description="Peptidase M20 dimerisation" evidence="2">
    <location>
        <begin position="219"/>
        <end position="317"/>
    </location>
</feature>
<comment type="caution">
    <text evidence="3">The sequence shown here is derived from an EMBL/GenBank/DDBJ whole genome shotgun (WGS) entry which is preliminary data.</text>
</comment>
<dbReference type="Gene3D" id="3.30.70.360">
    <property type="match status" value="1"/>
</dbReference>
<dbReference type="Proteomes" id="UP001501692">
    <property type="component" value="Unassembled WGS sequence"/>
</dbReference>
<proteinExistence type="predicted"/>
<keyword evidence="1" id="KW-0378">Hydrolase</keyword>
<accession>A0ABP9HNC1</accession>
<dbReference type="PANTHER" id="PTHR11014:SF63">
    <property type="entry name" value="METALLOPEPTIDASE, PUTATIVE (AFU_ORTHOLOGUE AFUA_6G09600)-RELATED"/>
    <property type="match status" value="1"/>
</dbReference>
<dbReference type="Pfam" id="PF07687">
    <property type="entry name" value="M20_dimer"/>
    <property type="match status" value="1"/>
</dbReference>
<evidence type="ECO:0000313" key="4">
    <source>
        <dbReference type="Proteomes" id="UP001501692"/>
    </source>
</evidence>
<gene>
    <name evidence="3" type="ORF">GCM10023315_26310</name>
</gene>
<organism evidence="3 4">
    <name type="scientific">Algibacter aquimarinus</name>
    <dbReference type="NCBI Taxonomy" id="1136748"/>
    <lineage>
        <taxon>Bacteria</taxon>
        <taxon>Pseudomonadati</taxon>
        <taxon>Bacteroidota</taxon>
        <taxon>Flavobacteriia</taxon>
        <taxon>Flavobacteriales</taxon>
        <taxon>Flavobacteriaceae</taxon>
        <taxon>Algibacter</taxon>
    </lineage>
</organism>
<dbReference type="SUPFAM" id="SSF55031">
    <property type="entry name" value="Bacterial exopeptidase dimerisation domain"/>
    <property type="match status" value="1"/>
</dbReference>
<dbReference type="Gene3D" id="3.40.630.10">
    <property type="entry name" value="Zn peptidases"/>
    <property type="match status" value="1"/>
</dbReference>
<keyword evidence="4" id="KW-1185">Reference proteome</keyword>
<dbReference type="InterPro" id="IPR036264">
    <property type="entry name" value="Bact_exopeptidase_dim_dom"/>
</dbReference>
<sequence length="425" mass="46692">MKYILLVFVFFGTFTTHSQNNLDQQFIDIEEKVIKWRRHFHQNPELSNKEFKTAEKIAAHLKSLGMEVQTGIAITGVVGILKGNNPGKVIALRADIDALPVTERNDLPFKSVVKTTFLNTETGVMHACGHDTHTAILMGVAEILSKNKDKINGTVKFIFQPAEEGPPPGEEGGAKLMIKEGVLENPKVDAIFGLHINAGTPVGTLKYKKGGIMASVERFVIDVKGKQTHGSQPWSGVDPILISAKIIDGLQTIISREAKLTNEAAVITVGKITAGTRFNIIPETAQLIGTVRTLDPEMRSMIERRMKEMTETIAKAYGGEATISFRNQTSITYNDPELLDKMLPTLKKVAGEENVITMKATTGGEDFSYFQEVVPGIYFFLGGMSPDQESKGAFPHHTPDFIIDESGMLLGVKTLTQITFDFLNN</sequence>
<evidence type="ECO:0000313" key="3">
    <source>
        <dbReference type="EMBL" id="GAA4974505.1"/>
    </source>
</evidence>
<protein>
    <submittedName>
        <fullName evidence="3">M20 family metallopeptidase</fullName>
    </submittedName>
</protein>
<reference evidence="4" key="1">
    <citation type="journal article" date="2019" name="Int. J. Syst. Evol. Microbiol.">
        <title>The Global Catalogue of Microorganisms (GCM) 10K type strain sequencing project: providing services to taxonomists for standard genome sequencing and annotation.</title>
        <authorList>
            <consortium name="The Broad Institute Genomics Platform"/>
            <consortium name="The Broad Institute Genome Sequencing Center for Infectious Disease"/>
            <person name="Wu L."/>
            <person name="Ma J."/>
        </authorList>
    </citation>
    <scope>NUCLEOTIDE SEQUENCE [LARGE SCALE GENOMIC DNA]</scope>
    <source>
        <strain evidence="4">JCM 18287</strain>
    </source>
</reference>
<dbReference type="InterPro" id="IPR017439">
    <property type="entry name" value="Amidohydrolase"/>
</dbReference>
<evidence type="ECO:0000259" key="2">
    <source>
        <dbReference type="Pfam" id="PF07687"/>
    </source>
</evidence>
<dbReference type="SUPFAM" id="SSF53187">
    <property type="entry name" value="Zn-dependent exopeptidases"/>
    <property type="match status" value="1"/>
</dbReference>
<dbReference type="RefSeq" id="WP_345169619.1">
    <property type="nucleotide sequence ID" value="NZ_BAABJK010000009.1"/>
</dbReference>
<dbReference type="PIRSF" id="PIRSF005962">
    <property type="entry name" value="Pept_M20D_amidohydro"/>
    <property type="match status" value="1"/>
</dbReference>
<dbReference type="EMBL" id="BAABJK010000009">
    <property type="protein sequence ID" value="GAA4974505.1"/>
    <property type="molecule type" value="Genomic_DNA"/>
</dbReference>
<dbReference type="NCBIfam" id="TIGR01891">
    <property type="entry name" value="amidohydrolases"/>
    <property type="match status" value="1"/>
</dbReference>
<evidence type="ECO:0000256" key="1">
    <source>
        <dbReference type="ARBA" id="ARBA00022801"/>
    </source>
</evidence>
<name>A0ABP9HNC1_9FLAO</name>
<dbReference type="InterPro" id="IPR002933">
    <property type="entry name" value="Peptidase_M20"/>
</dbReference>
<dbReference type="Pfam" id="PF01546">
    <property type="entry name" value="Peptidase_M20"/>
    <property type="match status" value="1"/>
</dbReference>